<comment type="caution">
    <text evidence="10">The sequence shown here is derived from an EMBL/GenBank/DDBJ whole genome shotgun (WGS) entry which is preliminary data.</text>
</comment>
<feature type="domain" description="PTS EIIA type-4" evidence="8">
    <location>
        <begin position="2"/>
        <end position="123"/>
    </location>
</feature>
<dbReference type="GO" id="GO:0009401">
    <property type="term" value="P:phosphoenolpyruvate-dependent sugar phosphotransferase system"/>
    <property type="evidence" value="ECO:0007669"/>
    <property type="project" value="UniProtKB-KW"/>
</dbReference>
<proteinExistence type="predicted"/>
<reference evidence="9" key="2">
    <citation type="submission" date="2022-03" db="EMBL/GenBank/DDBJ databases">
        <title>First case of bacteraemia caused by Dielma fastidiosa in a patient hospitalised with diverticulitis.</title>
        <authorList>
            <person name="Forman-Ankjaer B."/>
            <person name="Hvid-Jensen F."/>
            <person name="Kobel C.M."/>
            <person name="Greve T."/>
        </authorList>
    </citation>
    <scope>NUCLEOTIDE SEQUENCE</scope>
    <source>
        <strain evidence="9">AUH_DF_2021</strain>
    </source>
</reference>
<dbReference type="SUPFAM" id="SSF53062">
    <property type="entry name" value="PTS system fructose IIA component-like"/>
    <property type="match status" value="1"/>
</dbReference>
<dbReference type="GeneID" id="94439282"/>
<dbReference type="AlphaFoldDB" id="A0A318KM49"/>
<dbReference type="PANTHER" id="PTHR33799">
    <property type="entry name" value="PTS PERMEASE-RELATED-RELATED"/>
    <property type="match status" value="1"/>
</dbReference>
<dbReference type="InterPro" id="IPR004701">
    <property type="entry name" value="PTS_EIIA_man-typ"/>
</dbReference>
<gene>
    <name evidence="10" type="ORF">DES51_11330</name>
    <name evidence="9" type="ORF">MQE39_07575</name>
</gene>
<dbReference type="InterPro" id="IPR033887">
    <property type="entry name" value="PTS_IIA_man"/>
</dbReference>
<keyword evidence="4 9" id="KW-0762">Sugar transport</keyword>
<keyword evidence="11" id="KW-1185">Reference proteome</keyword>
<accession>A0A318KM49</accession>
<evidence type="ECO:0000256" key="7">
    <source>
        <dbReference type="ARBA" id="ARBA00022777"/>
    </source>
</evidence>
<evidence type="ECO:0000259" key="8">
    <source>
        <dbReference type="PROSITE" id="PS51096"/>
    </source>
</evidence>
<sequence length="136" mass="15116">MKRKVILATHGSLAQALLETTQMIIGPHEDMLAVGLQAGMAPEAYKETLEEVFLQYPDHEFLVLIDILGGTPFNSIIGRLQKPNVQVVVGVNLGMMLEVMLNQEHYALDELAEFAKNMGMKSLMTKNELLNSFAKE</sequence>
<dbReference type="GO" id="GO:0016020">
    <property type="term" value="C:membrane"/>
    <property type="evidence" value="ECO:0007669"/>
    <property type="project" value="InterPro"/>
</dbReference>
<evidence type="ECO:0000256" key="2">
    <source>
        <dbReference type="ARBA" id="ARBA00022448"/>
    </source>
</evidence>
<dbReference type="InterPro" id="IPR051471">
    <property type="entry name" value="Bacterial_PTS_sugar_comp"/>
</dbReference>
<dbReference type="InterPro" id="IPR036662">
    <property type="entry name" value="PTS_EIIA_man-typ_sf"/>
</dbReference>
<evidence type="ECO:0000256" key="6">
    <source>
        <dbReference type="ARBA" id="ARBA00022683"/>
    </source>
</evidence>
<dbReference type="GO" id="GO:0005737">
    <property type="term" value="C:cytoplasm"/>
    <property type="evidence" value="ECO:0007669"/>
    <property type="project" value="UniProtKB-SubCell"/>
</dbReference>
<evidence type="ECO:0000256" key="1">
    <source>
        <dbReference type="ARBA" id="ARBA00004496"/>
    </source>
</evidence>
<name>A0A318KM49_9FIRM</name>
<evidence type="ECO:0000256" key="3">
    <source>
        <dbReference type="ARBA" id="ARBA00022490"/>
    </source>
</evidence>
<dbReference type="PROSITE" id="PS51096">
    <property type="entry name" value="PTS_EIIA_TYPE_4"/>
    <property type="match status" value="1"/>
</dbReference>
<dbReference type="PANTHER" id="PTHR33799:SF1">
    <property type="entry name" value="PTS SYSTEM MANNOSE-SPECIFIC EIIAB COMPONENT-RELATED"/>
    <property type="match status" value="1"/>
</dbReference>
<dbReference type="GO" id="GO:0016301">
    <property type="term" value="F:kinase activity"/>
    <property type="evidence" value="ECO:0007669"/>
    <property type="project" value="UniProtKB-KW"/>
</dbReference>
<dbReference type="CDD" id="cd00006">
    <property type="entry name" value="PTS_IIA_man"/>
    <property type="match status" value="1"/>
</dbReference>
<dbReference type="EMBL" id="JALDAW010000011">
    <property type="protein sequence ID" value="MDY5167972.1"/>
    <property type="molecule type" value="Genomic_DNA"/>
</dbReference>
<comment type="subcellular location">
    <subcellularLocation>
        <location evidence="1">Cytoplasm</location>
    </subcellularLocation>
</comment>
<dbReference type="Proteomes" id="UP001276902">
    <property type="component" value="Unassembled WGS sequence"/>
</dbReference>
<reference evidence="10 11" key="1">
    <citation type="submission" date="2018-05" db="EMBL/GenBank/DDBJ databases">
        <title>Genomic Encyclopedia of Type Strains, Phase IV (KMG-IV): sequencing the most valuable type-strain genomes for metagenomic binning, comparative biology and taxonomic classification.</title>
        <authorList>
            <person name="Goeker M."/>
        </authorList>
    </citation>
    <scope>NUCLEOTIDE SEQUENCE [LARGE SCALE GENOMIC DNA]</scope>
    <source>
        <strain evidence="10 11">JC118</strain>
    </source>
</reference>
<keyword evidence="2" id="KW-0813">Transport</keyword>
<evidence type="ECO:0000256" key="4">
    <source>
        <dbReference type="ARBA" id="ARBA00022597"/>
    </source>
</evidence>
<dbReference type="STRING" id="1034346.GCA_000313565_03341"/>
<dbReference type="Pfam" id="PF03610">
    <property type="entry name" value="EIIA-man"/>
    <property type="match status" value="1"/>
</dbReference>
<protein>
    <submittedName>
        <fullName evidence="9">PTS sugar transporter subunit IIA</fullName>
    </submittedName>
    <submittedName>
        <fullName evidence="10">PTS system mannose-specific IIA component</fullName>
    </submittedName>
</protein>
<dbReference type="EMBL" id="QJKH01000013">
    <property type="protein sequence ID" value="PXX76836.1"/>
    <property type="molecule type" value="Genomic_DNA"/>
</dbReference>
<evidence type="ECO:0000256" key="5">
    <source>
        <dbReference type="ARBA" id="ARBA00022679"/>
    </source>
</evidence>
<dbReference type="Gene3D" id="3.40.50.510">
    <property type="entry name" value="Phosphotransferase system, mannose-type IIA component"/>
    <property type="match status" value="1"/>
</dbReference>
<keyword evidence="6" id="KW-0598">Phosphotransferase system</keyword>
<keyword evidence="5" id="KW-0808">Transferase</keyword>
<dbReference type="RefSeq" id="WP_022939619.1">
    <property type="nucleotide sequence ID" value="NZ_BAABZA010000001.1"/>
</dbReference>
<organism evidence="10 11">
    <name type="scientific">Dielma fastidiosa</name>
    <dbReference type="NCBI Taxonomy" id="1034346"/>
    <lineage>
        <taxon>Bacteria</taxon>
        <taxon>Bacillati</taxon>
        <taxon>Bacillota</taxon>
        <taxon>Erysipelotrichia</taxon>
        <taxon>Erysipelotrichales</taxon>
        <taxon>Erysipelotrichaceae</taxon>
        <taxon>Dielma</taxon>
    </lineage>
</organism>
<keyword evidence="3" id="KW-0963">Cytoplasm</keyword>
<evidence type="ECO:0000313" key="9">
    <source>
        <dbReference type="EMBL" id="MDY5167972.1"/>
    </source>
</evidence>
<evidence type="ECO:0000313" key="11">
    <source>
        <dbReference type="Proteomes" id="UP000247612"/>
    </source>
</evidence>
<dbReference type="Proteomes" id="UP000247612">
    <property type="component" value="Unassembled WGS sequence"/>
</dbReference>
<evidence type="ECO:0000313" key="10">
    <source>
        <dbReference type="EMBL" id="PXX76836.1"/>
    </source>
</evidence>
<keyword evidence="7" id="KW-0418">Kinase</keyword>